<feature type="transmembrane region" description="Helical" evidence="1">
    <location>
        <begin position="496"/>
        <end position="514"/>
    </location>
</feature>
<sequence>MTAPGPGATAPAAPSLNRTVAQMQWTLYKRRSSGGRLALNILAGVFAALVAIALVVGSVAIGINGDPAGGAWMAVVLAGIGAMWAYLPALSGFSDSGLQPRQFTLLPLRPRPFARALFLSSLIGIPVPVTVLACCLILGYAAGRAPVTLLVAIPAVPLTALLFVALSRVISLGLSQAIRSRRGRELAMLAFVLVFCVLYAGQFVLNQRLGETFDAGGPRGAYAIPFAWGIAAVERAAEGQWSIAIGALIGLAALSGLLLLAWQALVTRLFDGRVAPSTSERSARSRSGYLRQGWRATPRGAVVARELAAWRGDVRRLYQLLPTLAFGAMSAVMPLFLPDFPFNARWGAYFVLMMATMGAMNLYGLDGKTFWHLAMVPSAASADVRGRQIAWALVTLPIAVVAAVVVRAFGDDPWDRVEVPIAVTVAMLGVGAGLMIAGSASAPYPVPDAKKMMSFSTRNSAGGAAIGWSLGSIGILAVTAVPCALLAALLPAPLRWTGIALAAVLGALGWWWGGRIATGRLITRPDLIQYAVTRN</sequence>
<feature type="transmembrane region" description="Helical" evidence="1">
    <location>
        <begin position="241"/>
        <end position="262"/>
    </location>
</feature>
<feature type="transmembrane region" description="Helical" evidence="1">
    <location>
        <begin position="465"/>
        <end position="490"/>
    </location>
</feature>
<evidence type="ECO:0000313" key="3">
    <source>
        <dbReference type="Proteomes" id="UP001178281"/>
    </source>
</evidence>
<protein>
    <submittedName>
        <fullName evidence="2">ABC transporter permease</fullName>
    </submittedName>
</protein>
<proteinExistence type="predicted"/>
<feature type="transmembrane region" description="Helical" evidence="1">
    <location>
        <begin position="37"/>
        <end position="63"/>
    </location>
</feature>
<feature type="transmembrane region" description="Helical" evidence="1">
    <location>
        <begin position="389"/>
        <end position="409"/>
    </location>
</feature>
<feature type="transmembrane region" description="Helical" evidence="1">
    <location>
        <begin position="69"/>
        <end position="93"/>
    </location>
</feature>
<evidence type="ECO:0000313" key="2">
    <source>
        <dbReference type="EMBL" id="MDP0400347.1"/>
    </source>
</evidence>
<feature type="transmembrane region" description="Helical" evidence="1">
    <location>
        <begin position="317"/>
        <end position="336"/>
    </location>
</feature>
<keyword evidence="1" id="KW-1133">Transmembrane helix</keyword>
<accession>A0AA90NH87</accession>
<name>A0AA90NH87_9ACTN</name>
<comment type="caution">
    <text evidence="2">The sequence shown here is derived from an EMBL/GenBank/DDBJ whole genome shotgun (WGS) entry which is preliminary data.</text>
</comment>
<feature type="transmembrane region" description="Helical" evidence="1">
    <location>
        <begin position="348"/>
        <end position="365"/>
    </location>
</feature>
<organism evidence="2 3">
    <name type="scientific">Tsukamurella strandjordii</name>
    <dbReference type="NCBI Taxonomy" id="147577"/>
    <lineage>
        <taxon>Bacteria</taxon>
        <taxon>Bacillati</taxon>
        <taxon>Actinomycetota</taxon>
        <taxon>Actinomycetes</taxon>
        <taxon>Mycobacteriales</taxon>
        <taxon>Tsukamurellaceae</taxon>
        <taxon>Tsukamurella</taxon>
    </lineage>
</organism>
<keyword evidence="1" id="KW-0472">Membrane</keyword>
<feature type="transmembrane region" description="Helical" evidence="1">
    <location>
        <begin position="113"/>
        <end position="141"/>
    </location>
</feature>
<dbReference type="AlphaFoldDB" id="A0AA90NH87"/>
<reference evidence="2" key="1">
    <citation type="submission" date="2023-08" db="EMBL/GenBank/DDBJ databases">
        <title>The draft genome of Tsukamurella strandjordii strain 050030.</title>
        <authorList>
            <person name="Zhao F."/>
            <person name="Feng Y."/>
            <person name="Zong Z."/>
        </authorList>
    </citation>
    <scope>NUCLEOTIDE SEQUENCE</scope>
    <source>
        <strain evidence="2">050030</strain>
    </source>
</reference>
<feature type="transmembrane region" description="Helical" evidence="1">
    <location>
        <begin position="186"/>
        <end position="205"/>
    </location>
</feature>
<feature type="transmembrane region" description="Helical" evidence="1">
    <location>
        <begin position="147"/>
        <end position="166"/>
    </location>
</feature>
<dbReference type="EMBL" id="JAUTIX010000009">
    <property type="protein sequence ID" value="MDP0400347.1"/>
    <property type="molecule type" value="Genomic_DNA"/>
</dbReference>
<keyword evidence="1" id="KW-0812">Transmembrane</keyword>
<gene>
    <name evidence="2" type="ORF">Q7X28_20715</name>
</gene>
<dbReference type="Proteomes" id="UP001178281">
    <property type="component" value="Unassembled WGS sequence"/>
</dbReference>
<keyword evidence="3" id="KW-1185">Reference proteome</keyword>
<evidence type="ECO:0000256" key="1">
    <source>
        <dbReference type="SAM" id="Phobius"/>
    </source>
</evidence>
<feature type="transmembrane region" description="Helical" evidence="1">
    <location>
        <begin position="421"/>
        <end position="444"/>
    </location>
</feature>
<dbReference type="RefSeq" id="WP_305112757.1">
    <property type="nucleotide sequence ID" value="NZ_JAUTIX010000009.1"/>
</dbReference>